<evidence type="ECO:0000256" key="2">
    <source>
        <dbReference type="SAM" id="MobiDB-lite"/>
    </source>
</evidence>
<accession>A0ABD0Y1M7</accession>
<sequence>MSDFLFQLRAEKAKILKWKDKLEKEKNEAYRQLKLQTDLSEASRRRFECDRNDAYRQMTAIVAEKDALERENTRLKEALKDIEKKSRVGRSAARGASRNVVGLEKELCDLKLVAKQSATLNSQLKKGMKHLASCRRRKCSVCAYTRSTFGEYTSARSGANLFSCFQGPFVEMKKKRSRAESSASTSRMTSSSSASGGSPPPSSPLPLAHLSYIDEASTSSSSSVYAATDASTTSSSAAHAFSSDSGFSSELCCEGVPTPNKSGSGGRLRRGSNWTSSFRKLIRRVSKRPSNNT</sequence>
<feature type="region of interest" description="Disordered" evidence="2">
    <location>
        <begin position="254"/>
        <end position="293"/>
    </location>
</feature>
<proteinExistence type="predicted"/>
<evidence type="ECO:0000313" key="4">
    <source>
        <dbReference type="Proteomes" id="UP001558652"/>
    </source>
</evidence>
<comment type="caution">
    <text evidence="3">The sequence shown here is derived from an EMBL/GenBank/DDBJ whole genome shotgun (WGS) entry which is preliminary data.</text>
</comment>
<organism evidence="3 4">
    <name type="scientific">Ranatra chinensis</name>
    <dbReference type="NCBI Taxonomy" id="642074"/>
    <lineage>
        <taxon>Eukaryota</taxon>
        <taxon>Metazoa</taxon>
        <taxon>Ecdysozoa</taxon>
        <taxon>Arthropoda</taxon>
        <taxon>Hexapoda</taxon>
        <taxon>Insecta</taxon>
        <taxon>Pterygota</taxon>
        <taxon>Neoptera</taxon>
        <taxon>Paraneoptera</taxon>
        <taxon>Hemiptera</taxon>
        <taxon>Heteroptera</taxon>
        <taxon>Panheteroptera</taxon>
        <taxon>Nepomorpha</taxon>
        <taxon>Nepidae</taxon>
        <taxon>Ranatrinae</taxon>
        <taxon>Ranatra</taxon>
    </lineage>
</organism>
<feature type="compositionally biased region" description="Low complexity" evidence="2">
    <location>
        <begin position="180"/>
        <end position="197"/>
    </location>
</feature>
<keyword evidence="1" id="KW-0175">Coiled coil</keyword>
<feature type="region of interest" description="Disordered" evidence="2">
    <location>
        <begin position="176"/>
        <end position="208"/>
    </location>
</feature>
<keyword evidence="4" id="KW-1185">Reference proteome</keyword>
<evidence type="ECO:0000313" key="3">
    <source>
        <dbReference type="EMBL" id="KAL1117351.1"/>
    </source>
</evidence>
<evidence type="ECO:0000256" key="1">
    <source>
        <dbReference type="SAM" id="Coils"/>
    </source>
</evidence>
<reference evidence="3 4" key="1">
    <citation type="submission" date="2024-07" db="EMBL/GenBank/DDBJ databases">
        <title>Chromosome-level genome assembly of the water stick insect Ranatra chinensis (Heteroptera: Nepidae).</title>
        <authorList>
            <person name="Liu X."/>
        </authorList>
    </citation>
    <scope>NUCLEOTIDE SEQUENCE [LARGE SCALE GENOMIC DNA]</scope>
    <source>
        <strain evidence="3">Cailab_2021Rc</strain>
        <tissue evidence="3">Muscle</tissue>
    </source>
</reference>
<protein>
    <submittedName>
        <fullName evidence="3">Uncharacterized protein</fullName>
    </submittedName>
</protein>
<dbReference type="Proteomes" id="UP001558652">
    <property type="component" value="Unassembled WGS sequence"/>
</dbReference>
<dbReference type="AlphaFoldDB" id="A0ABD0Y1M7"/>
<gene>
    <name evidence="3" type="ORF">AAG570_004677</name>
</gene>
<feature type="coiled-coil region" evidence="1">
    <location>
        <begin position="8"/>
        <end position="88"/>
    </location>
</feature>
<name>A0ABD0Y1M7_9HEMI</name>
<dbReference type="EMBL" id="JBFDAA010000016">
    <property type="protein sequence ID" value="KAL1117351.1"/>
    <property type="molecule type" value="Genomic_DNA"/>
</dbReference>